<dbReference type="Gene3D" id="3.40.50.1110">
    <property type="entry name" value="SGNH hydrolase"/>
    <property type="match status" value="1"/>
</dbReference>
<proteinExistence type="inferred from homology"/>
<evidence type="ECO:0000256" key="2">
    <source>
        <dbReference type="ARBA" id="ARBA00023180"/>
    </source>
</evidence>
<reference evidence="3" key="1">
    <citation type="submission" date="2019-12" db="EMBL/GenBank/DDBJ databases">
        <authorList>
            <person name="Scholes J."/>
        </authorList>
    </citation>
    <scope>NUCLEOTIDE SEQUENCE</scope>
</reference>
<accession>A0A9N7NUL9</accession>
<keyword evidence="4" id="KW-1185">Reference proteome</keyword>
<sequence>MGDNEANDIGYALVQGISIREASTYIPAIVRAIVNATTELINMGANRIVIPGSGPLGCYPYILTALPDTNPFAYDLFGCLKSINNLIISKNAALQAEILKLPSKFPTTQILYADIYTGVTTVLQQDFFSGNLTLKACCGVGGKYSYSSTRFCGSPGVPVCPNPNQYIYWDGIHYTQEAYFRYLQPLVLPTLVALKCTFV</sequence>
<dbReference type="GO" id="GO:0016788">
    <property type="term" value="F:hydrolase activity, acting on ester bonds"/>
    <property type="evidence" value="ECO:0007669"/>
    <property type="project" value="InterPro"/>
</dbReference>
<dbReference type="Proteomes" id="UP001153555">
    <property type="component" value="Unassembled WGS sequence"/>
</dbReference>
<dbReference type="PANTHER" id="PTHR22835:SF683">
    <property type="entry name" value="OS05G0506800 PROTEIN"/>
    <property type="match status" value="1"/>
</dbReference>
<evidence type="ECO:0000313" key="4">
    <source>
        <dbReference type="Proteomes" id="UP001153555"/>
    </source>
</evidence>
<gene>
    <name evidence="3" type="ORF">SHERM_05902</name>
</gene>
<comment type="caution">
    <text evidence="3">The sequence shown here is derived from an EMBL/GenBank/DDBJ whole genome shotgun (WGS) entry which is preliminary data.</text>
</comment>
<organism evidence="3 4">
    <name type="scientific">Striga hermonthica</name>
    <name type="common">Purple witchweed</name>
    <name type="synonym">Buchnera hermonthica</name>
    <dbReference type="NCBI Taxonomy" id="68872"/>
    <lineage>
        <taxon>Eukaryota</taxon>
        <taxon>Viridiplantae</taxon>
        <taxon>Streptophyta</taxon>
        <taxon>Embryophyta</taxon>
        <taxon>Tracheophyta</taxon>
        <taxon>Spermatophyta</taxon>
        <taxon>Magnoliopsida</taxon>
        <taxon>eudicotyledons</taxon>
        <taxon>Gunneridae</taxon>
        <taxon>Pentapetalae</taxon>
        <taxon>asterids</taxon>
        <taxon>lamiids</taxon>
        <taxon>Lamiales</taxon>
        <taxon>Orobanchaceae</taxon>
        <taxon>Buchnereae</taxon>
        <taxon>Striga</taxon>
    </lineage>
</organism>
<name>A0A9N7NUL9_STRHE</name>
<dbReference type="AlphaFoldDB" id="A0A9N7NUL9"/>
<evidence type="ECO:0000256" key="1">
    <source>
        <dbReference type="ARBA" id="ARBA00008668"/>
    </source>
</evidence>
<dbReference type="InterPro" id="IPR036514">
    <property type="entry name" value="SGNH_hydro_sf"/>
</dbReference>
<dbReference type="EMBL" id="CACSLK010031421">
    <property type="protein sequence ID" value="CAA0839333.1"/>
    <property type="molecule type" value="Genomic_DNA"/>
</dbReference>
<protein>
    <submittedName>
        <fullName evidence="3">GDSL esterase/lipase</fullName>
    </submittedName>
</protein>
<comment type="similarity">
    <text evidence="1">Belongs to the 'GDSL' lipolytic enzyme family.</text>
</comment>
<dbReference type="Pfam" id="PF00657">
    <property type="entry name" value="Lipase_GDSL"/>
    <property type="match status" value="1"/>
</dbReference>
<evidence type="ECO:0000313" key="3">
    <source>
        <dbReference type="EMBL" id="CAA0839333.1"/>
    </source>
</evidence>
<dbReference type="InterPro" id="IPR001087">
    <property type="entry name" value="GDSL"/>
</dbReference>
<dbReference type="PANTHER" id="PTHR22835">
    <property type="entry name" value="ZINC FINGER FYVE DOMAIN CONTAINING PROTEIN"/>
    <property type="match status" value="1"/>
</dbReference>
<keyword evidence="2" id="KW-0325">Glycoprotein</keyword>
<dbReference type="OrthoDB" id="870535at2759"/>